<organism evidence="6 7">
    <name type="scientific">Tessaracoccus lubricantis</name>
    <dbReference type="NCBI Taxonomy" id="545543"/>
    <lineage>
        <taxon>Bacteria</taxon>
        <taxon>Bacillati</taxon>
        <taxon>Actinomycetota</taxon>
        <taxon>Actinomycetes</taxon>
        <taxon>Propionibacteriales</taxon>
        <taxon>Propionibacteriaceae</taxon>
        <taxon>Tessaracoccus</taxon>
    </lineage>
</organism>
<feature type="domain" description="HTH merR-type" evidence="4">
    <location>
        <begin position="1"/>
        <end position="70"/>
    </location>
</feature>
<sequence length="286" mass="29733">MYTIKQVAGLTGVSEAVLRAWETRYKVVAPSRSQGRYRLYSDAQVEVLREMAALVGSGVPASRAAATLLAAAEPARRVGAADPDAALLQAAGRLDQAALEAAIAAGGPSGEFEAFADSWLPERLRELGEAWASGEVGVAGEHFASAALMRTIAAAFDAAGPATMPGRVLVGLPPGARHELMLFAFATCLRRLGADVVYLGADVPAAEWEQAARDHRARAAVVGVTSVHQSVDAAQDVITRLAGVVPPVSVWVGGSRRLDVTGAEVLPDAPSEAARMLHRSLLAGRA</sequence>
<keyword evidence="7" id="KW-1185">Reference proteome</keyword>
<dbReference type="SMART" id="SM00422">
    <property type="entry name" value="HTH_MERR"/>
    <property type="match status" value="1"/>
</dbReference>
<accession>A0ABP9FD14</accession>
<dbReference type="InterPro" id="IPR003759">
    <property type="entry name" value="Cbl-bd_cap"/>
</dbReference>
<dbReference type="Gene3D" id="3.40.50.280">
    <property type="entry name" value="Cobalamin-binding domain"/>
    <property type="match status" value="1"/>
</dbReference>
<dbReference type="Pfam" id="PF13411">
    <property type="entry name" value="MerR_1"/>
    <property type="match status" value="1"/>
</dbReference>
<evidence type="ECO:0000256" key="2">
    <source>
        <dbReference type="ARBA" id="ARBA00023125"/>
    </source>
</evidence>
<keyword evidence="2" id="KW-0238">DNA-binding</keyword>
<dbReference type="Pfam" id="PF02607">
    <property type="entry name" value="B12-binding_2"/>
    <property type="match status" value="1"/>
</dbReference>
<dbReference type="RefSeq" id="WP_345581846.1">
    <property type="nucleotide sequence ID" value="NZ_BAABLV010000026.1"/>
</dbReference>
<dbReference type="Gene3D" id="1.10.1660.10">
    <property type="match status" value="1"/>
</dbReference>
<proteinExistence type="predicted"/>
<comment type="caution">
    <text evidence="6">The sequence shown here is derived from an EMBL/GenBank/DDBJ whole genome shotgun (WGS) entry which is preliminary data.</text>
</comment>
<evidence type="ECO:0000313" key="7">
    <source>
        <dbReference type="Proteomes" id="UP001501521"/>
    </source>
</evidence>
<dbReference type="SUPFAM" id="SSF52242">
    <property type="entry name" value="Cobalamin (vitamin B12)-binding domain"/>
    <property type="match status" value="1"/>
</dbReference>
<dbReference type="CDD" id="cd01104">
    <property type="entry name" value="HTH_MlrA-CarA"/>
    <property type="match status" value="1"/>
</dbReference>
<evidence type="ECO:0000256" key="3">
    <source>
        <dbReference type="ARBA" id="ARBA00023163"/>
    </source>
</evidence>
<keyword evidence="3" id="KW-0804">Transcription</keyword>
<dbReference type="PANTHER" id="PTHR30204">
    <property type="entry name" value="REDOX-CYCLING DRUG-SENSING TRANSCRIPTIONAL ACTIVATOR SOXR"/>
    <property type="match status" value="1"/>
</dbReference>
<dbReference type="EMBL" id="BAABLV010000026">
    <property type="protein sequence ID" value="GAA4899397.1"/>
    <property type="molecule type" value="Genomic_DNA"/>
</dbReference>
<dbReference type="PANTHER" id="PTHR30204:SF67">
    <property type="entry name" value="HTH-TYPE TRANSCRIPTIONAL REGULATOR MLRA-RELATED"/>
    <property type="match status" value="1"/>
</dbReference>
<protein>
    <submittedName>
        <fullName evidence="6">HTH-type transcriptional repressor CarH</fullName>
    </submittedName>
</protein>
<feature type="domain" description="B12-binding" evidence="5">
    <location>
        <begin position="165"/>
        <end position="286"/>
    </location>
</feature>
<dbReference type="InterPro" id="IPR036594">
    <property type="entry name" value="Meth_synthase_dom"/>
</dbReference>
<reference evidence="7" key="1">
    <citation type="journal article" date="2019" name="Int. J. Syst. Evol. Microbiol.">
        <title>The Global Catalogue of Microorganisms (GCM) 10K type strain sequencing project: providing services to taxonomists for standard genome sequencing and annotation.</title>
        <authorList>
            <consortium name="The Broad Institute Genomics Platform"/>
            <consortium name="The Broad Institute Genome Sequencing Center for Infectious Disease"/>
            <person name="Wu L."/>
            <person name="Ma J."/>
        </authorList>
    </citation>
    <scope>NUCLEOTIDE SEQUENCE [LARGE SCALE GENOMIC DNA]</scope>
    <source>
        <strain evidence="7">JCM 19125</strain>
    </source>
</reference>
<dbReference type="PROSITE" id="PS50937">
    <property type="entry name" value="HTH_MERR_2"/>
    <property type="match status" value="1"/>
</dbReference>
<gene>
    <name evidence="6" type="primary">carH</name>
    <name evidence="6" type="ORF">GCM10025789_17010</name>
</gene>
<dbReference type="SUPFAM" id="SSF46955">
    <property type="entry name" value="Putative DNA-binding domain"/>
    <property type="match status" value="1"/>
</dbReference>
<dbReference type="Pfam" id="PF02310">
    <property type="entry name" value="B12-binding"/>
    <property type="match status" value="1"/>
</dbReference>
<evidence type="ECO:0000259" key="5">
    <source>
        <dbReference type="PROSITE" id="PS51332"/>
    </source>
</evidence>
<dbReference type="InterPro" id="IPR009061">
    <property type="entry name" value="DNA-bd_dom_put_sf"/>
</dbReference>
<evidence type="ECO:0000256" key="1">
    <source>
        <dbReference type="ARBA" id="ARBA00023015"/>
    </source>
</evidence>
<name>A0ABP9FD14_9ACTN</name>
<evidence type="ECO:0000313" key="6">
    <source>
        <dbReference type="EMBL" id="GAA4899397.1"/>
    </source>
</evidence>
<dbReference type="InterPro" id="IPR000551">
    <property type="entry name" value="MerR-type_HTH_dom"/>
</dbReference>
<dbReference type="InterPro" id="IPR047057">
    <property type="entry name" value="MerR_fam"/>
</dbReference>
<evidence type="ECO:0000259" key="4">
    <source>
        <dbReference type="PROSITE" id="PS50937"/>
    </source>
</evidence>
<keyword evidence="1" id="KW-0805">Transcription regulation</keyword>
<dbReference type="InterPro" id="IPR006158">
    <property type="entry name" value="Cobalamin-bd"/>
</dbReference>
<dbReference type="Proteomes" id="UP001501521">
    <property type="component" value="Unassembled WGS sequence"/>
</dbReference>
<dbReference type="InterPro" id="IPR036724">
    <property type="entry name" value="Cobalamin-bd_sf"/>
</dbReference>
<dbReference type="Gene3D" id="1.10.1240.10">
    <property type="entry name" value="Methionine synthase domain"/>
    <property type="match status" value="1"/>
</dbReference>
<dbReference type="PROSITE" id="PS51332">
    <property type="entry name" value="B12_BINDING"/>
    <property type="match status" value="1"/>
</dbReference>